<reference evidence="11 12" key="1">
    <citation type="submission" date="2023-01" db="EMBL/GenBank/DDBJ databases">
        <authorList>
            <person name="Kreplak J."/>
        </authorList>
    </citation>
    <scope>NUCLEOTIDE SEQUENCE [LARGE SCALE GENOMIC DNA]</scope>
</reference>
<evidence type="ECO:0000256" key="8">
    <source>
        <dbReference type="ARBA" id="ARBA00022932"/>
    </source>
</evidence>
<dbReference type="GO" id="GO:0003887">
    <property type="term" value="F:DNA-directed DNA polymerase activity"/>
    <property type="evidence" value="ECO:0007669"/>
    <property type="project" value="UniProtKB-KW"/>
</dbReference>
<dbReference type="AlphaFoldDB" id="A0AAV1B7Q8"/>
<dbReference type="SUPFAM" id="SSF53098">
    <property type="entry name" value="Ribonuclease H-like"/>
    <property type="match status" value="1"/>
</dbReference>
<dbReference type="GO" id="GO:0015074">
    <property type="term" value="P:DNA integration"/>
    <property type="evidence" value="ECO:0007669"/>
    <property type="project" value="UniProtKB-KW"/>
</dbReference>
<evidence type="ECO:0000256" key="6">
    <source>
        <dbReference type="ARBA" id="ARBA00022908"/>
    </source>
</evidence>
<dbReference type="GO" id="GO:0046872">
    <property type="term" value="F:metal ion binding"/>
    <property type="evidence" value="ECO:0007669"/>
    <property type="project" value="UniProtKB-KW"/>
</dbReference>
<feature type="domain" description="Integrase catalytic" evidence="10">
    <location>
        <begin position="50"/>
        <end position="147"/>
    </location>
</feature>
<evidence type="ECO:0000259" key="10">
    <source>
        <dbReference type="PROSITE" id="PS50994"/>
    </source>
</evidence>
<keyword evidence="8" id="KW-0808">Transferase</keyword>
<dbReference type="InterPro" id="IPR036397">
    <property type="entry name" value="RNaseH_sf"/>
</dbReference>
<evidence type="ECO:0000313" key="12">
    <source>
        <dbReference type="Proteomes" id="UP001157006"/>
    </source>
</evidence>
<dbReference type="InterPro" id="IPR012337">
    <property type="entry name" value="RNaseH-like_sf"/>
</dbReference>
<evidence type="ECO:0000256" key="7">
    <source>
        <dbReference type="ARBA" id="ARBA00022918"/>
    </source>
</evidence>
<sequence>MQRRGLARVPSGEAGATDHFSALFLFSNSVFSNKFGDIMLYVCQCDSKIQVIRSDNGKEYISHQFNYFCEEAGIEHQLTTPYTPQQNGVVERKSRTIMEMERCMKHEKYLPKKFWAEAANTTGFLLNSLPTMAKQGKTPSKAWYNHKHFVQKLKVFGCICFTYVPKVNKDKLDKKAEA</sequence>
<evidence type="ECO:0000256" key="4">
    <source>
        <dbReference type="ARBA" id="ARBA00022801"/>
    </source>
</evidence>
<proteinExistence type="predicted"/>
<evidence type="ECO:0000256" key="3">
    <source>
        <dbReference type="ARBA" id="ARBA00022759"/>
    </source>
</evidence>
<dbReference type="GO" id="GO:0016787">
    <property type="term" value="F:hydrolase activity"/>
    <property type="evidence" value="ECO:0007669"/>
    <property type="project" value="UniProtKB-KW"/>
</dbReference>
<dbReference type="GO" id="GO:0006310">
    <property type="term" value="P:DNA recombination"/>
    <property type="evidence" value="ECO:0007669"/>
    <property type="project" value="UniProtKB-KW"/>
</dbReference>
<dbReference type="Gene3D" id="3.30.420.10">
    <property type="entry name" value="Ribonuclease H-like superfamily/Ribonuclease H"/>
    <property type="match status" value="1"/>
</dbReference>
<dbReference type="PANTHER" id="PTHR42648:SF11">
    <property type="entry name" value="TRANSPOSON TY4-P GAG-POL POLYPROTEIN"/>
    <property type="match status" value="1"/>
</dbReference>
<keyword evidence="5" id="KW-0460">Magnesium</keyword>
<evidence type="ECO:0000313" key="11">
    <source>
        <dbReference type="EMBL" id="CAI8617424.1"/>
    </source>
</evidence>
<accession>A0AAV1B7Q8</accession>
<dbReference type="EMBL" id="OX451741">
    <property type="protein sequence ID" value="CAI8617424.1"/>
    <property type="molecule type" value="Genomic_DNA"/>
</dbReference>
<name>A0AAV1B7Q8_VICFA</name>
<gene>
    <name evidence="11" type="ORF">VFH_VI076080</name>
</gene>
<dbReference type="Proteomes" id="UP001157006">
    <property type="component" value="Chromosome 6"/>
</dbReference>
<evidence type="ECO:0000256" key="1">
    <source>
        <dbReference type="ARBA" id="ARBA00022722"/>
    </source>
</evidence>
<dbReference type="GO" id="GO:0003676">
    <property type="term" value="F:nucleic acid binding"/>
    <property type="evidence" value="ECO:0007669"/>
    <property type="project" value="InterPro"/>
</dbReference>
<keyword evidence="8" id="KW-0239">DNA-directed DNA polymerase</keyword>
<dbReference type="GO" id="GO:0004519">
    <property type="term" value="F:endonuclease activity"/>
    <property type="evidence" value="ECO:0007669"/>
    <property type="project" value="UniProtKB-KW"/>
</dbReference>
<organism evidence="11 12">
    <name type="scientific">Vicia faba</name>
    <name type="common">Broad bean</name>
    <name type="synonym">Faba vulgaris</name>
    <dbReference type="NCBI Taxonomy" id="3906"/>
    <lineage>
        <taxon>Eukaryota</taxon>
        <taxon>Viridiplantae</taxon>
        <taxon>Streptophyta</taxon>
        <taxon>Embryophyta</taxon>
        <taxon>Tracheophyta</taxon>
        <taxon>Spermatophyta</taxon>
        <taxon>Magnoliopsida</taxon>
        <taxon>eudicotyledons</taxon>
        <taxon>Gunneridae</taxon>
        <taxon>Pentapetalae</taxon>
        <taxon>rosids</taxon>
        <taxon>fabids</taxon>
        <taxon>Fabales</taxon>
        <taxon>Fabaceae</taxon>
        <taxon>Papilionoideae</taxon>
        <taxon>50 kb inversion clade</taxon>
        <taxon>NPAAA clade</taxon>
        <taxon>Hologalegina</taxon>
        <taxon>IRL clade</taxon>
        <taxon>Fabeae</taxon>
        <taxon>Vicia</taxon>
    </lineage>
</organism>
<dbReference type="InterPro" id="IPR001584">
    <property type="entry name" value="Integrase_cat-core"/>
</dbReference>
<evidence type="ECO:0000256" key="2">
    <source>
        <dbReference type="ARBA" id="ARBA00022723"/>
    </source>
</evidence>
<keyword evidence="8" id="KW-0548">Nucleotidyltransferase</keyword>
<keyword evidence="3" id="KW-0255">Endonuclease</keyword>
<keyword evidence="6" id="KW-0229">DNA integration</keyword>
<evidence type="ECO:0000256" key="9">
    <source>
        <dbReference type="ARBA" id="ARBA00023172"/>
    </source>
</evidence>
<dbReference type="PANTHER" id="PTHR42648">
    <property type="entry name" value="TRANSPOSASE, PUTATIVE-RELATED"/>
    <property type="match status" value="1"/>
</dbReference>
<dbReference type="InterPro" id="IPR039537">
    <property type="entry name" value="Retrotran_Ty1/copia-like"/>
</dbReference>
<protein>
    <recommendedName>
        <fullName evidence="10">Integrase catalytic domain-containing protein</fullName>
    </recommendedName>
</protein>
<evidence type="ECO:0000256" key="5">
    <source>
        <dbReference type="ARBA" id="ARBA00022842"/>
    </source>
</evidence>
<keyword evidence="9" id="KW-0233">DNA recombination</keyword>
<dbReference type="PROSITE" id="PS50994">
    <property type="entry name" value="INTEGRASE"/>
    <property type="match status" value="1"/>
</dbReference>
<keyword evidence="1" id="KW-0540">Nuclease</keyword>
<keyword evidence="4" id="KW-0378">Hydrolase</keyword>
<keyword evidence="12" id="KW-1185">Reference proteome</keyword>
<keyword evidence="2" id="KW-0479">Metal-binding</keyword>
<dbReference type="GO" id="GO:0003964">
    <property type="term" value="F:RNA-directed DNA polymerase activity"/>
    <property type="evidence" value="ECO:0007669"/>
    <property type="project" value="UniProtKB-KW"/>
</dbReference>
<keyword evidence="7" id="KW-0695">RNA-directed DNA polymerase</keyword>